<reference evidence="4 5" key="1">
    <citation type="submission" date="2019-05" db="EMBL/GenBank/DDBJ databases">
        <title>Sulfitobacter sabulilitoris sp. nov., isolated from a marine sand.</title>
        <authorList>
            <person name="Yoon J.-H."/>
        </authorList>
    </citation>
    <scope>NUCLEOTIDE SEQUENCE [LARGE SCALE GENOMIC DNA]</scope>
    <source>
        <strain evidence="4 5">HSMS-29</strain>
    </source>
</reference>
<evidence type="ECO:0000256" key="2">
    <source>
        <dbReference type="PROSITE-ProRule" id="PRU00169"/>
    </source>
</evidence>
<evidence type="ECO:0000313" key="4">
    <source>
        <dbReference type="EMBL" id="TMM52414.1"/>
    </source>
</evidence>
<dbReference type="PANTHER" id="PTHR44591">
    <property type="entry name" value="STRESS RESPONSE REGULATOR PROTEIN 1"/>
    <property type="match status" value="1"/>
</dbReference>
<accession>A0A5S3PEE3</accession>
<dbReference type="CDD" id="cd00156">
    <property type="entry name" value="REC"/>
    <property type="match status" value="1"/>
</dbReference>
<dbReference type="SMART" id="SM00448">
    <property type="entry name" value="REC"/>
    <property type="match status" value="1"/>
</dbReference>
<dbReference type="EMBL" id="VANS01000002">
    <property type="protein sequence ID" value="TMM52414.1"/>
    <property type="molecule type" value="Genomic_DNA"/>
</dbReference>
<gene>
    <name evidence="4" type="ORF">FDT80_09025</name>
</gene>
<feature type="modified residue" description="4-aspartylphosphate" evidence="2">
    <location>
        <position position="63"/>
    </location>
</feature>
<evidence type="ECO:0000313" key="5">
    <source>
        <dbReference type="Proteomes" id="UP000309550"/>
    </source>
</evidence>
<comment type="caution">
    <text evidence="4">The sequence shown here is derived from an EMBL/GenBank/DDBJ whole genome shotgun (WGS) entry which is preliminary data.</text>
</comment>
<keyword evidence="1 2" id="KW-0597">Phosphoprotein</keyword>
<dbReference type="Gene3D" id="3.40.50.2300">
    <property type="match status" value="1"/>
</dbReference>
<dbReference type="InterPro" id="IPR011006">
    <property type="entry name" value="CheY-like_superfamily"/>
</dbReference>
<evidence type="ECO:0000256" key="1">
    <source>
        <dbReference type="ARBA" id="ARBA00022553"/>
    </source>
</evidence>
<name>A0A5S3PEE3_9RHOB</name>
<organism evidence="4 5">
    <name type="scientific">Sulfitobacter sabulilitoris</name>
    <dbReference type="NCBI Taxonomy" id="2562655"/>
    <lineage>
        <taxon>Bacteria</taxon>
        <taxon>Pseudomonadati</taxon>
        <taxon>Pseudomonadota</taxon>
        <taxon>Alphaproteobacteria</taxon>
        <taxon>Rhodobacterales</taxon>
        <taxon>Roseobacteraceae</taxon>
        <taxon>Sulfitobacter</taxon>
    </lineage>
</organism>
<dbReference type="Pfam" id="PF00072">
    <property type="entry name" value="Response_reg"/>
    <property type="match status" value="1"/>
</dbReference>
<dbReference type="RefSeq" id="WP_138661955.1">
    <property type="nucleotide sequence ID" value="NZ_VANS01000002.1"/>
</dbReference>
<feature type="domain" description="Response regulatory" evidence="3">
    <location>
        <begin position="12"/>
        <end position="130"/>
    </location>
</feature>
<dbReference type="OrthoDB" id="9789181at2"/>
<dbReference type="InterPro" id="IPR050595">
    <property type="entry name" value="Bact_response_regulator"/>
</dbReference>
<protein>
    <submittedName>
        <fullName evidence="4">Response regulator</fullName>
    </submittedName>
</protein>
<dbReference type="SUPFAM" id="SSF52172">
    <property type="entry name" value="CheY-like"/>
    <property type="match status" value="1"/>
</dbReference>
<proteinExistence type="predicted"/>
<evidence type="ECO:0000259" key="3">
    <source>
        <dbReference type="PROSITE" id="PS50110"/>
    </source>
</evidence>
<dbReference type="Proteomes" id="UP000309550">
    <property type="component" value="Unassembled WGS sequence"/>
</dbReference>
<dbReference type="PROSITE" id="PS50110">
    <property type="entry name" value="RESPONSE_REGULATORY"/>
    <property type="match status" value="1"/>
</dbReference>
<sequence>MHQHVTRSYDSICLIVEDSAFDQRRMTRIMRQSFRNVRIDVASTLAEARRHLQRHQTSLILLDNNLPDGKGANFAMELAQDPTMARIPIVMVSDWPSPFMWEKAHSAGVRHIVDKSEFGPAIVQSALVSKQRTQDAG</sequence>
<keyword evidence="5" id="KW-1185">Reference proteome</keyword>
<dbReference type="GO" id="GO:0000160">
    <property type="term" value="P:phosphorelay signal transduction system"/>
    <property type="evidence" value="ECO:0007669"/>
    <property type="project" value="InterPro"/>
</dbReference>
<dbReference type="AlphaFoldDB" id="A0A5S3PEE3"/>
<dbReference type="PANTHER" id="PTHR44591:SF3">
    <property type="entry name" value="RESPONSE REGULATORY DOMAIN-CONTAINING PROTEIN"/>
    <property type="match status" value="1"/>
</dbReference>
<dbReference type="InterPro" id="IPR001789">
    <property type="entry name" value="Sig_transdc_resp-reg_receiver"/>
</dbReference>